<gene>
    <name evidence="1" type="ORF">MILVUS5_LOCUS16062</name>
</gene>
<reference evidence="1" key="1">
    <citation type="submission" date="2023-10" db="EMBL/GenBank/DDBJ databases">
        <authorList>
            <person name="Rodriguez Cubillos JULIANA M."/>
            <person name="De Vega J."/>
        </authorList>
    </citation>
    <scope>NUCLEOTIDE SEQUENCE</scope>
</reference>
<name>A0ACB0JTA3_TRIPR</name>
<comment type="caution">
    <text evidence="1">The sequence shown here is derived from an EMBL/GenBank/DDBJ whole genome shotgun (WGS) entry which is preliminary data.</text>
</comment>
<dbReference type="EMBL" id="CASHSV030000109">
    <property type="protein sequence ID" value="CAJ2647562.1"/>
    <property type="molecule type" value="Genomic_DNA"/>
</dbReference>
<organism evidence="1 2">
    <name type="scientific">Trifolium pratense</name>
    <name type="common">Red clover</name>
    <dbReference type="NCBI Taxonomy" id="57577"/>
    <lineage>
        <taxon>Eukaryota</taxon>
        <taxon>Viridiplantae</taxon>
        <taxon>Streptophyta</taxon>
        <taxon>Embryophyta</taxon>
        <taxon>Tracheophyta</taxon>
        <taxon>Spermatophyta</taxon>
        <taxon>Magnoliopsida</taxon>
        <taxon>eudicotyledons</taxon>
        <taxon>Gunneridae</taxon>
        <taxon>Pentapetalae</taxon>
        <taxon>rosids</taxon>
        <taxon>fabids</taxon>
        <taxon>Fabales</taxon>
        <taxon>Fabaceae</taxon>
        <taxon>Papilionoideae</taxon>
        <taxon>50 kb inversion clade</taxon>
        <taxon>NPAAA clade</taxon>
        <taxon>Hologalegina</taxon>
        <taxon>IRL clade</taxon>
        <taxon>Trifolieae</taxon>
        <taxon>Trifolium</taxon>
    </lineage>
</organism>
<protein>
    <submittedName>
        <fullName evidence="1">Uncharacterized protein</fullName>
    </submittedName>
</protein>
<evidence type="ECO:0000313" key="2">
    <source>
        <dbReference type="Proteomes" id="UP001177021"/>
    </source>
</evidence>
<evidence type="ECO:0000313" key="1">
    <source>
        <dbReference type="EMBL" id="CAJ2647562.1"/>
    </source>
</evidence>
<accession>A0ACB0JTA3</accession>
<sequence length="82" mass="9481">MLSKGMRFEDYHLMHFCQRCTSLFSLSLIRLPYTLLNNVCRKVCFIFGTMMAGKSALLDSFIGRPNSEVYNPTNEDRYAVNC</sequence>
<proteinExistence type="predicted"/>
<dbReference type="Proteomes" id="UP001177021">
    <property type="component" value="Unassembled WGS sequence"/>
</dbReference>
<keyword evidence="2" id="KW-1185">Reference proteome</keyword>